<evidence type="ECO:0000313" key="1">
    <source>
        <dbReference type="EMBL" id="MFC4105576.1"/>
    </source>
</evidence>
<reference evidence="2" key="1">
    <citation type="journal article" date="2019" name="Int. J. Syst. Evol. Microbiol.">
        <title>The Global Catalogue of Microorganisms (GCM) 10K type strain sequencing project: providing services to taxonomists for standard genome sequencing and annotation.</title>
        <authorList>
            <consortium name="The Broad Institute Genomics Platform"/>
            <consortium name="The Broad Institute Genome Sequencing Center for Infectious Disease"/>
            <person name="Wu L."/>
            <person name="Ma J."/>
        </authorList>
    </citation>
    <scope>NUCLEOTIDE SEQUENCE [LARGE SCALE GENOMIC DNA]</scope>
    <source>
        <strain evidence="2">2902at01</strain>
    </source>
</reference>
<organism evidence="1 2">
    <name type="scientific">Micromonospora zhanjiangensis</name>
    <dbReference type="NCBI Taxonomy" id="1522057"/>
    <lineage>
        <taxon>Bacteria</taxon>
        <taxon>Bacillati</taxon>
        <taxon>Actinomycetota</taxon>
        <taxon>Actinomycetes</taxon>
        <taxon>Micromonosporales</taxon>
        <taxon>Micromonosporaceae</taxon>
        <taxon>Micromonospora</taxon>
    </lineage>
</organism>
<comment type="caution">
    <text evidence="1">The sequence shown here is derived from an EMBL/GenBank/DDBJ whole genome shotgun (WGS) entry which is preliminary data.</text>
</comment>
<keyword evidence="2" id="KW-1185">Reference proteome</keyword>
<protein>
    <submittedName>
        <fullName evidence="1">Uncharacterized protein</fullName>
    </submittedName>
</protein>
<name>A0ABV8KHQ6_9ACTN</name>
<dbReference type="EMBL" id="JBHSBN010000003">
    <property type="protein sequence ID" value="MFC4105576.1"/>
    <property type="molecule type" value="Genomic_DNA"/>
</dbReference>
<evidence type="ECO:0000313" key="2">
    <source>
        <dbReference type="Proteomes" id="UP001595868"/>
    </source>
</evidence>
<sequence>MTTPLPVALPPPCPSVVRRHRCRRQVPARLRPVTPPGAAI</sequence>
<accession>A0ABV8KHQ6</accession>
<gene>
    <name evidence="1" type="ORF">ACFOX0_06445</name>
</gene>
<dbReference type="Proteomes" id="UP001595868">
    <property type="component" value="Unassembled WGS sequence"/>
</dbReference>
<proteinExistence type="predicted"/>